<sequence length="185" mass="19512">MNPEKDTTALAAIEKAAAGGRTLYAPSVMDEAAELLTELWAAGERHGVTPTDWSWTTSLPSAALDVIARRHTSAPDPERTADQVRALQRDLIEALNSPEIGLTARLGPRASVIVERLPESPRGGYHADADLAVGIYTNGGWDISFDHDMAPVVSIAAPASKAGAAEVAVIVRAVARGELGNPFRP</sequence>
<dbReference type="Proteomes" id="UP000305921">
    <property type="component" value="Unassembled WGS sequence"/>
</dbReference>
<dbReference type="OrthoDB" id="9981972at2"/>
<reference evidence="1 2" key="1">
    <citation type="submission" date="2019-05" db="EMBL/GenBank/DDBJ databases">
        <title>Streptomyces marianii sp. nov., a novel marine actinomycete from southern coast of India.</title>
        <authorList>
            <person name="Iniyan A.M."/>
            <person name="Wink J."/>
            <person name="Ramprasad E."/>
            <person name="Ramana C.V."/>
            <person name="Bunk B."/>
            <person name="Sproer C."/>
            <person name="Joseph F.-J.R.S."/>
            <person name="Vincent S.G.P."/>
        </authorList>
    </citation>
    <scope>NUCLEOTIDE SEQUENCE [LARGE SCALE GENOMIC DNA]</scope>
    <source>
        <strain evidence="1 2">ICN19</strain>
    </source>
</reference>
<gene>
    <name evidence="1" type="ORF">FEF34_40055</name>
</gene>
<proteinExistence type="predicted"/>
<dbReference type="AlphaFoldDB" id="A0A5R9DTL9"/>
<evidence type="ECO:0000313" key="2">
    <source>
        <dbReference type="Proteomes" id="UP000305921"/>
    </source>
</evidence>
<name>A0A5R9DTL9_9ACTN</name>
<protein>
    <submittedName>
        <fullName evidence="1">Uncharacterized protein</fullName>
    </submittedName>
</protein>
<comment type="caution">
    <text evidence="1">The sequence shown here is derived from an EMBL/GenBank/DDBJ whole genome shotgun (WGS) entry which is preliminary data.</text>
</comment>
<evidence type="ECO:0000313" key="1">
    <source>
        <dbReference type="EMBL" id="TLQ39007.1"/>
    </source>
</evidence>
<dbReference type="RefSeq" id="WP_138058372.1">
    <property type="nucleotide sequence ID" value="NZ_VAWE01000003.1"/>
</dbReference>
<organism evidence="1 2">
    <name type="scientific">Streptomyces marianii</name>
    <dbReference type="NCBI Taxonomy" id="1817406"/>
    <lineage>
        <taxon>Bacteria</taxon>
        <taxon>Bacillati</taxon>
        <taxon>Actinomycetota</taxon>
        <taxon>Actinomycetes</taxon>
        <taxon>Kitasatosporales</taxon>
        <taxon>Streptomycetaceae</taxon>
        <taxon>Streptomyces</taxon>
    </lineage>
</organism>
<dbReference type="EMBL" id="VAWE01000003">
    <property type="protein sequence ID" value="TLQ39007.1"/>
    <property type="molecule type" value="Genomic_DNA"/>
</dbReference>
<accession>A0A5R9DTL9</accession>
<keyword evidence="2" id="KW-1185">Reference proteome</keyword>